<evidence type="ECO:0000256" key="19">
    <source>
        <dbReference type="PIRSR" id="PIRSR005149-1"/>
    </source>
</evidence>
<keyword evidence="8 18" id="KW-0479">Metal-binding</keyword>
<dbReference type="PROSITE" id="PS50255">
    <property type="entry name" value="CYTOCHROME_B5_2"/>
    <property type="match status" value="1"/>
</dbReference>
<evidence type="ECO:0000256" key="7">
    <source>
        <dbReference type="ARBA" id="ARBA00022692"/>
    </source>
</evidence>
<keyword evidence="9 18" id="KW-0256">Endoplasmic reticulum</keyword>
<dbReference type="InterPro" id="IPR006694">
    <property type="entry name" value="Fatty_acid_hydroxylase"/>
</dbReference>
<evidence type="ECO:0000256" key="20">
    <source>
        <dbReference type="PIRSR" id="PIRSR005149-50"/>
    </source>
</evidence>
<gene>
    <name evidence="23" type="primary">ABSGL_12234.1 scaffold 12718</name>
</gene>
<dbReference type="OMA" id="FTYAPAF"/>
<dbReference type="Proteomes" id="UP000078561">
    <property type="component" value="Unassembled WGS sequence"/>
</dbReference>
<keyword evidence="12 21" id="KW-1133">Transmembrane helix</keyword>
<evidence type="ECO:0000256" key="15">
    <source>
        <dbReference type="ARBA" id="ARBA00023098"/>
    </source>
</evidence>
<feature type="binding site" evidence="19">
    <location>
        <position position="313"/>
    </location>
    <ligand>
        <name>Zn(2+)</name>
        <dbReference type="ChEBI" id="CHEBI:29105"/>
        <label>1</label>
    </ligand>
</feature>
<feature type="binding site" evidence="19">
    <location>
        <position position="312"/>
    </location>
    <ligand>
        <name>Zn(2+)</name>
        <dbReference type="ChEBI" id="CHEBI:29105"/>
        <label>1</label>
    </ligand>
</feature>
<comment type="cofactor">
    <cofactor evidence="20">
        <name>Fe cation</name>
        <dbReference type="ChEBI" id="CHEBI:24875"/>
    </cofactor>
</comment>
<evidence type="ECO:0000256" key="2">
    <source>
        <dbReference type="ARBA" id="ARBA00004991"/>
    </source>
</evidence>
<evidence type="ECO:0000313" key="23">
    <source>
        <dbReference type="EMBL" id="SAM06346.1"/>
    </source>
</evidence>
<evidence type="ECO:0000256" key="17">
    <source>
        <dbReference type="ARBA" id="ARBA00023160"/>
    </source>
</evidence>
<evidence type="ECO:0000256" key="5">
    <source>
        <dbReference type="ARBA" id="ARBA00022516"/>
    </source>
</evidence>
<proteinExistence type="inferred from homology"/>
<dbReference type="PRINTS" id="PR00363">
    <property type="entry name" value="CYTOCHROMEB5"/>
</dbReference>
<dbReference type="FunCoup" id="A0A163K3Z0">
    <property type="interactions" value="167"/>
</dbReference>
<keyword evidence="5 18" id="KW-0444">Lipid biosynthesis</keyword>
<accession>A0A163K3Z0</accession>
<dbReference type="FunFam" id="3.10.120.10:FF:000002">
    <property type="entry name" value="Cytochrome b5 type B"/>
    <property type="match status" value="1"/>
</dbReference>
<comment type="cofactor">
    <cofactor evidence="18 19">
        <name>Zn(2+)</name>
        <dbReference type="ChEBI" id="CHEBI:29105"/>
    </cofactor>
    <text evidence="18 19">Binds 2 Zn(2+) ions per subunit that likely form a catalytic dimetal center.</text>
</comment>
<dbReference type="InParanoid" id="A0A163K3Z0"/>
<dbReference type="PANTHER" id="PTHR12863:SF1">
    <property type="entry name" value="FATTY ACID 2-HYDROXYLASE"/>
    <property type="match status" value="1"/>
</dbReference>
<evidence type="ECO:0000256" key="8">
    <source>
        <dbReference type="ARBA" id="ARBA00022723"/>
    </source>
</evidence>
<feature type="binding site" evidence="19">
    <location>
        <position position="309"/>
    </location>
    <ligand>
        <name>Zn(2+)</name>
        <dbReference type="ChEBI" id="CHEBI:29105"/>
        <label>1</label>
    </ligand>
</feature>
<evidence type="ECO:0000256" key="4">
    <source>
        <dbReference type="ARBA" id="ARBA00005747"/>
    </source>
</evidence>
<dbReference type="AlphaFoldDB" id="A0A163K3Z0"/>
<sequence length="342" mass="39871">MKTFTLEEVESHVTAEACWMVYRNKVYNVTDFVQDHPGGQDIFLQFAGTDVTSLLGDVTVHPHSDSAYDLLDEYCIGQLSSPTSPATDTDTVDLQKQTAQMGHERDLQFLDLTRPLFPQLWHATYSKAFYLEQVHRPRFTPHYVPYFSDPILDLLSRTTWYTVPLVWLPFITYQLWRSLETGDTATTTVQGFFYGAVFWTFLEYVLHRFLFHLDDLLPDHPLALLIHFTLHGIHHHMPMDRLRLVMPPALTVIISFPIFQLAKTLFIPTVTHAFMAGAFFGYVCYDMVHYYLHHAQVMKIHFKEMKRYHLAHHYKNFESGYGITSKVWDRIFGTVLELPQEA</sequence>
<dbReference type="InterPro" id="IPR014430">
    <property type="entry name" value="Scs7"/>
</dbReference>
<feature type="domain" description="Cytochrome b5 heme-binding" evidence="22">
    <location>
        <begin position="1"/>
        <end position="80"/>
    </location>
</feature>
<dbReference type="GO" id="GO:0020037">
    <property type="term" value="F:heme binding"/>
    <property type="evidence" value="ECO:0007669"/>
    <property type="project" value="InterPro"/>
</dbReference>
<feature type="binding site" evidence="19">
    <location>
        <position position="235"/>
    </location>
    <ligand>
        <name>Zn(2+)</name>
        <dbReference type="ChEBI" id="CHEBI:29105"/>
        <label>1</label>
    </ligand>
</feature>
<evidence type="ECO:0000256" key="3">
    <source>
        <dbReference type="ARBA" id="ARBA00005189"/>
    </source>
</evidence>
<dbReference type="GO" id="GO:0005789">
    <property type="term" value="C:endoplasmic reticulum membrane"/>
    <property type="evidence" value="ECO:0007669"/>
    <property type="project" value="UniProtKB-SubCell"/>
</dbReference>
<dbReference type="Pfam" id="PF00173">
    <property type="entry name" value="Cyt-b5"/>
    <property type="match status" value="1"/>
</dbReference>
<protein>
    <recommendedName>
        <fullName evidence="18">Ceramide very long chain fatty acid hydroxylase</fullName>
        <ecNumber evidence="18">1.-.-.-</ecNumber>
    </recommendedName>
</protein>
<dbReference type="GO" id="GO:0006633">
    <property type="term" value="P:fatty acid biosynthetic process"/>
    <property type="evidence" value="ECO:0007669"/>
    <property type="project" value="UniProtKB-KW"/>
</dbReference>
<feature type="binding site" description="axial binding residue" evidence="20">
    <location>
        <position position="63"/>
    </location>
    <ligand>
        <name>heme</name>
        <dbReference type="ChEBI" id="CHEBI:30413"/>
    </ligand>
    <ligandPart>
        <name>Fe</name>
        <dbReference type="ChEBI" id="CHEBI:18248"/>
    </ligandPart>
</feature>
<evidence type="ECO:0000256" key="13">
    <source>
        <dbReference type="ARBA" id="ARBA00023002"/>
    </source>
</evidence>
<name>A0A163K3Z0_ABSGL</name>
<feature type="binding site" description="axial binding residue" evidence="20">
    <location>
        <position position="36"/>
    </location>
    <ligand>
        <name>heme</name>
        <dbReference type="ChEBI" id="CHEBI:30413"/>
    </ligand>
    <ligandPart>
        <name>Fe</name>
        <dbReference type="ChEBI" id="CHEBI:18248"/>
    </ligandPart>
</feature>
<keyword evidence="14 18" id="KW-0408">Iron</keyword>
<dbReference type="PIRSF" id="PIRSF005149">
    <property type="entry name" value="IPC-B_HD"/>
    <property type="match status" value="1"/>
</dbReference>
<dbReference type="PANTHER" id="PTHR12863">
    <property type="entry name" value="FATTY ACID HYDROXYLASE"/>
    <property type="match status" value="1"/>
</dbReference>
<feature type="binding site" evidence="19">
    <location>
        <position position="231"/>
    </location>
    <ligand>
        <name>Zn(2+)</name>
        <dbReference type="ChEBI" id="CHEBI:29105"/>
        <label>1</label>
    </ligand>
</feature>
<evidence type="ECO:0000256" key="1">
    <source>
        <dbReference type="ARBA" id="ARBA00004477"/>
    </source>
</evidence>
<comment type="pathway">
    <text evidence="2">Sphingolipid metabolism.</text>
</comment>
<feature type="binding site" evidence="19">
    <location>
        <position position="234"/>
    </location>
    <ligand>
        <name>Zn(2+)</name>
        <dbReference type="ChEBI" id="CHEBI:29105"/>
        <label>1</label>
    </ligand>
</feature>
<keyword evidence="24" id="KW-1185">Reference proteome</keyword>
<keyword evidence="11 19" id="KW-0862">Zinc</keyword>
<dbReference type="Pfam" id="PF04116">
    <property type="entry name" value="FA_hydroxylase"/>
    <property type="match status" value="1"/>
</dbReference>
<comment type="subcellular location">
    <subcellularLocation>
        <location evidence="1">Endoplasmic reticulum membrane</location>
        <topology evidence="1">Multi-pass membrane protein</topology>
    </subcellularLocation>
</comment>
<dbReference type="OrthoDB" id="2204368at2759"/>
<keyword evidence="7 21" id="KW-0812">Transmembrane</keyword>
<dbReference type="GO" id="GO:0080132">
    <property type="term" value="F:fatty acid 2-hydroxylase activity"/>
    <property type="evidence" value="ECO:0007669"/>
    <property type="project" value="InterPro"/>
</dbReference>
<keyword evidence="15 18" id="KW-0443">Lipid metabolism</keyword>
<feature type="binding site" evidence="19">
    <location>
        <position position="289"/>
    </location>
    <ligand>
        <name>Zn(2+)</name>
        <dbReference type="ChEBI" id="CHEBI:29105"/>
        <label>1</label>
    </ligand>
</feature>
<evidence type="ECO:0000256" key="11">
    <source>
        <dbReference type="ARBA" id="ARBA00022833"/>
    </source>
</evidence>
<dbReference type="Gene3D" id="3.10.120.10">
    <property type="entry name" value="Cytochrome b5-like heme/steroid binding domain"/>
    <property type="match status" value="1"/>
</dbReference>
<comment type="similarity">
    <text evidence="4 18">Belongs to the sterol desaturase family. SCS7 subfamily.</text>
</comment>
<dbReference type="InterPro" id="IPR018506">
    <property type="entry name" value="Cyt_B5_heme-BS"/>
</dbReference>
<feature type="transmembrane region" description="Helical" evidence="21">
    <location>
        <begin position="244"/>
        <end position="262"/>
    </location>
</feature>
<dbReference type="InterPro" id="IPR036400">
    <property type="entry name" value="Cyt_B5-like_heme/steroid_sf"/>
</dbReference>
<feature type="binding site" evidence="19">
    <location>
        <position position="212"/>
    </location>
    <ligand>
        <name>Zn(2+)</name>
        <dbReference type="ChEBI" id="CHEBI:29105"/>
        <label>1</label>
    </ligand>
</feature>
<evidence type="ECO:0000256" key="9">
    <source>
        <dbReference type="ARBA" id="ARBA00022824"/>
    </source>
</evidence>
<keyword evidence="10 18" id="KW-0276">Fatty acid metabolism</keyword>
<evidence type="ECO:0000256" key="14">
    <source>
        <dbReference type="ARBA" id="ARBA00023004"/>
    </source>
</evidence>
<feature type="transmembrane region" description="Helical" evidence="21">
    <location>
        <begin position="274"/>
        <end position="292"/>
    </location>
</feature>
<evidence type="ECO:0000256" key="18">
    <source>
        <dbReference type="PIRNR" id="PIRNR005149"/>
    </source>
</evidence>
<reference evidence="23" key="1">
    <citation type="submission" date="2016-04" db="EMBL/GenBank/DDBJ databases">
        <authorList>
            <person name="Evans L.H."/>
            <person name="Alamgir A."/>
            <person name="Owens N."/>
            <person name="Weber N.D."/>
            <person name="Virtaneva K."/>
            <person name="Barbian K."/>
            <person name="Babar A."/>
            <person name="Rosenke K."/>
        </authorList>
    </citation>
    <scope>NUCLEOTIDE SEQUENCE [LARGE SCALE GENOMIC DNA]</scope>
    <source>
        <strain evidence="23">CBS 101.48</strain>
    </source>
</reference>
<evidence type="ECO:0000256" key="10">
    <source>
        <dbReference type="ARBA" id="ARBA00022832"/>
    </source>
</evidence>
<evidence type="ECO:0000256" key="6">
    <source>
        <dbReference type="ARBA" id="ARBA00022617"/>
    </source>
</evidence>
<keyword evidence="13 18" id="KW-0560">Oxidoreductase</keyword>
<comment type="pathway">
    <text evidence="3">Lipid metabolism.</text>
</comment>
<dbReference type="SUPFAM" id="SSF55856">
    <property type="entry name" value="Cytochrome b5-like heme/steroid binding domain"/>
    <property type="match status" value="1"/>
</dbReference>
<feature type="binding site" evidence="19">
    <location>
        <position position="293"/>
    </location>
    <ligand>
        <name>Zn(2+)</name>
        <dbReference type="ChEBI" id="CHEBI:29105"/>
        <label>1</label>
    </ligand>
</feature>
<evidence type="ECO:0000256" key="21">
    <source>
        <dbReference type="SAM" id="Phobius"/>
    </source>
</evidence>
<dbReference type="SMART" id="SM01117">
    <property type="entry name" value="Cyt-b5"/>
    <property type="match status" value="1"/>
</dbReference>
<organism evidence="23">
    <name type="scientific">Absidia glauca</name>
    <name type="common">Pin mould</name>
    <dbReference type="NCBI Taxonomy" id="4829"/>
    <lineage>
        <taxon>Eukaryota</taxon>
        <taxon>Fungi</taxon>
        <taxon>Fungi incertae sedis</taxon>
        <taxon>Mucoromycota</taxon>
        <taxon>Mucoromycotina</taxon>
        <taxon>Mucoromycetes</taxon>
        <taxon>Mucorales</taxon>
        <taxon>Cunninghamellaceae</taxon>
        <taxon>Absidia</taxon>
    </lineage>
</organism>
<feature type="binding site" evidence="19">
    <location>
        <position position="207"/>
    </location>
    <ligand>
        <name>Zn(2+)</name>
        <dbReference type="ChEBI" id="CHEBI:29105"/>
        <label>1</label>
    </ligand>
</feature>
<keyword evidence="17 18" id="KW-0275">Fatty acid biosynthesis</keyword>
<dbReference type="STRING" id="4829.A0A163K3Z0"/>
<dbReference type="EMBL" id="LT554584">
    <property type="protein sequence ID" value="SAM06346.1"/>
    <property type="molecule type" value="Genomic_DNA"/>
</dbReference>
<keyword evidence="6 20" id="KW-0349">Heme</keyword>
<evidence type="ECO:0000259" key="22">
    <source>
        <dbReference type="PROSITE" id="PS50255"/>
    </source>
</evidence>
<evidence type="ECO:0000256" key="12">
    <source>
        <dbReference type="ARBA" id="ARBA00022989"/>
    </source>
</evidence>
<dbReference type="EC" id="1.-.-.-" evidence="18"/>
<keyword evidence="16 18" id="KW-0472">Membrane</keyword>
<evidence type="ECO:0000313" key="24">
    <source>
        <dbReference type="Proteomes" id="UP000078561"/>
    </source>
</evidence>
<evidence type="ECO:0000256" key="16">
    <source>
        <dbReference type="ARBA" id="ARBA00023136"/>
    </source>
</evidence>
<dbReference type="GO" id="GO:0005506">
    <property type="term" value="F:iron ion binding"/>
    <property type="evidence" value="ECO:0007669"/>
    <property type="project" value="UniProtKB-UniRule"/>
</dbReference>
<dbReference type="InterPro" id="IPR001199">
    <property type="entry name" value="Cyt_B5-like_heme/steroid-bd"/>
</dbReference>
<dbReference type="PROSITE" id="PS00191">
    <property type="entry name" value="CYTOCHROME_B5_1"/>
    <property type="match status" value="1"/>
</dbReference>
<comment type="function">
    <text evidence="18">Ceramide hydroxylase involved in the hydroxylation of sphingolipid-associated very long chain fatty acids. Postulated to hydroxylate the very long chain fatty acid of dihydroceramides and phytoceramides at C-2.</text>
</comment>